<dbReference type="EMBL" id="PEYW01000001">
    <property type="protein sequence ID" value="PIS21156.1"/>
    <property type="molecule type" value="Genomic_DNA"/>
</dbReference>
<keyword evidence="5" id="KW-0862">Zinc</keyword>
<evidence type="ECO:0000259" key="6">
    <source>
        <dbReference type="Pfam" id="PF07687"/>
    </source>
</evidence>
<evidence type="ECO:0000313" key="7">
    <source>
        <dbReference type="EMBL" id="PIS21156.1"/>
    </source>
</evidence>
<dbReference type="InterPro" id="IPR011650">
    <property type="entry name" value="Peptidase_M20_dimer"/>
</dbReference>
<evidence type="ECO:0000256" key="5">
    <source>
        <dbReference type="ARBA" id="ARBA00022833"/>
    </source>
</evidence>
<dbReference type="Pfam" id="PF01546">
    <property type="entry name" value="Peptidase_M20"/>
    <property type="match status" value="1"/>
</dbReference>
<dbReference type="AlphaFoldDB" id="A0A2H0X8B1"/>
<dbReference type="PANTHER" id="PTHR43808">
    <property type="entry name" value="ACETYLORNITHINE DEACETYLASE"/>
    <property type="match status" value="1"/>
</dbReference>
<evidence type="ECO:0000313" key="8">
    <source>
        <dbReference type="Proteomes" id="UP000231414"/>
    </source>
</evidence>
<dbReference type="Proteomes" id="UP000231414">
    <property type="component" value="Unassembled WGS sequence"/>
</dbReference>
<keyword evidence="3" id="KW-0479">Metal-binding</keyword>
<dbReference type="GO" id="GO:0046872">
    <property type="term" value="F:metal ion binding"/>
    <property type="evidence" value="ECO:0007669"/>
    <property type="project" value="UniProtKB-KW"/>
</dbReference>
<keyword evidence="4" id="KW-0378">Hydrolase</keyword>
<dbReference type="InterPro" id="IPR050072">
    <property type="entry name" value="Peptidase_M20A"/>
</dbReference>
<dbReference type="SUPFAM" id="SSF55031">
    <property type="entry name" value="Bacterial exopeptidase dimerisation domain"/>
    <property type="match status" value="1"/>
</dbReference>
<evidence type="ECO:0000256" key="1">
    <source>
        <dbReference type="ARBA" id="ARBA00001947"/>
    </source>
</evidence>
<comment type="cofactor">
    <cofactor evidence="1">
        <name>Zn(2+)</name>
        <dbReference type="ChEBI" id="CHEBI:29105"/>
    </cofactor>
</comment>
<dbReference type="Gene3D" id="3.30.70.360">
    <property type="match status" value="1"/>
</dbReference>
<comment type="similarity">
    <text evidence="2">Belongs to the peptidase M20A family.</text>
</comment>
<dbReference type="InterPro" id="IPR002933">
    <property type="entry name" value="Peptidase_M20"/>
</dbReference>
<sequence>MSNNTKVIIKKLLVYNTTNHSNQEGGYTLPLLKYVEKEIGSSDVEIQIQEYQVETVINGNKKKLTKRGNLIAYIKGCRKPKILLQGHVDTVPNESDFTPKVTNTTATGRGAVDMKGPVTGLISTFKELTEKPGELQYSPVLLLTSDEEAHNFAGIKHFLRNPPINLDTIKSGICGEPTNLKVKNKLYGAMYLILETHGKEGHPAMRNSENAIEKAIPILEKINRFKKYLDKKEISLFGISVLNIGVINGGIKVNVVPSCCQIQLSIRNAEPAAKVEQMLREALKDEDVEIKSIFTYDPYTVNGQIFKNEGTGNKLNISNEPAAFMTEATFLNQAGIPTVVYGPGNPNLAHADPKEEKILITDIERYSDSLKSFFLGN</sequence>
<dbReference type="PANTHER" id="PTHR43808:SF8">
    <property type="entry name" value="PEPTIDASE M20 DIMERISATION DOMAIN-CONTAINING PROTEIN"/>
    <property type="match status" value="1"/>
</dbReference>
<dbReference type="GO" id="GO:0016787">
    <property type="term" value="F:hydrolase activity"/>
    <property type="evidence" value="ECO:0007669"/>
    <property type="project" value="UniProtKB-KW"/>
</dbReference>
<protein>
    <recommendedName>
        <fullName evidence="6">Peptidase M20 dimerisation domain-containing protein</fullName>
    </recommendedName>
</protein>
<dbReference type="Pfam" id="PF07687">
    <property type="entry name" value="M20_dimer"/>
    <property type="match status" value="1"/>
</dbReference>
<dbReference type="SUPFAM" id="SSF53187">
    <property type="entry name" value="Zn-dependent exopeptidases"/>
    <property type="match status" value="1"/>
</dbReference>
<dbReference type="InterPro" id="IPR036264">
    <property type="entry name" value="Bact_exopeptidase_dim_dom"/>
</dbReference>
<proteinExistence type="inferred from homology"/>
<name>A0A2H0X8B1_UNCKA</name>
<feature type="domain" description="Peptidase M20 dimerisation" evidence="6">
    <location>
        <begin position="186"/>
        <end position="288"/>
    </location>
</feature>
<evidence type="ECO:0000256" key="2">
    <source>
        <dbReference type="ARBA" id="ARBA00006247"/>
    </source>
</evidence>
<gene>
    <name evidence="7" type="ORF">COT52_00045</name>
</gene>
<dbReference type="Gene3D" id="3.40.630.10">
    <property type="entry name" value="Zn peptidases"/>
    <property type="match status" value="1"/>
</dbReference>
<comment type="caution">
    <text evidence="7">The sequence shown here is derived from an EMBL/GenBank/DDBJ whole genome shotgun (WGS) entry which is preliminary data.</text>
</comment>
<organism evidence="7 8">
    <name type="scientific">candidate division WWE3 bacterium CG08_land_8_20_14_0_20_43_13</name>
    <dbReference type="NCBI Taxonomy" id="1975087"/>
    <lineage>
        <taxon>Bacteria</taxon>
        <taxon>Katanobacteria</taxon>
    </lineage>
</organism>
<reference evidence="8" key="1">
    <citation type="submission" date="2017-09" db="EMBL/GenBank/DDBJ databases">
        <title>Depth-based differentiation of microbial function through sediment-hosted aquifers and enrichment of novel symbionts in the deep terrestrial subsurface.</title>
        <authorList>
            <person name="Probst A.J."/>
            <person name="Ladd B."/>
            <person name="Jarett J.K."/>
            <person name="Geller-Mcgrath D.E."/>
            <person name="Sieber C.M.K."/>
            <person name="Emerson J.B."/>
            <person name="Anantharaman K."/>
            <person name="Thomas B.C."/>
            <person name="Malmstrom R."/>
            <person name="Stieglmeier M."/>
            <person name="Klingl A."/>
            <person name="Woyke T."/>
            <person name="Ryan C.M."/>
            <person name="Banfield J.F."/>
        </authorList>
    </citation>
    <scope>NUCLEOTIDE SEQUENCE [LARGE SCALE GENOMIC DNA]</scope>
</reference>
<evidence type="ECO:0000256" key="3">
    <source>
        <dbReference type="ARBA" id="ARBA00022723"/>
    </source>
</evidence>
<evidence type="ECO:0000256" key="4">
    <source>
        <dbReference type="ARBA" id="ARBA00022801"/>
    </source>
</evidence>
<accession>A0A2H0X8B1</accession>